<accession>A0A438MID8</accession>
<name>A0A438MID8_9ACTN</name>
<dbReference type="EMBL" id="SAUN01000001">
    <property type="protein sequence ID" value="RVX45652.1"/>
    <property type="molecule type" value="Genomic_DNA"/>
</dbReference>
<sequence length="86" mass="9005">MIGRILAGAAIAAAALGFTATTASADQNPQNSGQAILSQFQVFDDVLNNVLNNSLNDSIKNIEVDFVESVAVDEVDLDVFANNHGL</sequence>
<evidence type="ECO:0000256" key="1">
    <source>
        <dbReference type="SAM" id="SignalP"/>
    </source>
</evidence>
<reference evidence="2 3" key="1">
    <citation type="submission" date="2019-01" db="EMBL/GenBank/DDBJ databases">
        <title>Sequencing the genomes of 1000 actinobacteria strains.</title>
        <authorList>
            <person name="Klenk H.-P."/>
        </authorList>
    </citation>
    <scope>NUCLEOTIDE SEQUENCE [LARGE SCALE GENOMIC DNA]</scope>
    <source>
        <strain evidence="2 3">DSM 43925</strain>
    </source>
</reference>
<keyword evidence="3" id="KW-1185">Reference proteome</keyword>
<feature type="chain" id="PRO_5019224057" evidence="1">
    <location>
        <begin position="26"/>
        <end position="86"/>
    </location>
</feature>
<dbReference type="AlphaFoldDB" id="A0A438MID8"/>
<dbReference type="RefSeq" id="WP_127937258.1">
    <property type="nucleotide sequence ID" value="NZ_SAUN01000001.1"/>
</dbReference>
<organism evidence="2 3">
    <name type="scientific">Nonomuraea polychroma</name>
    <dbReference type="NCBI Taxonomy" id="46176"/>
    <lineage>
        <taxon>Bacteria</taxon>
        <taxon>Bacillati</taxon>
        <taxon>Actinomycetota</taxon>
        <taxon>Actinomycetes</taxon>
        <taxon>Streptosporangiales</taxon>
        <taxon>Streptosporangiaceae</taxon>
        <taxon>Nonomuraea</taxon>
    </lineage>
</organism>
<evidence type="ECO:0000313" key="3">
    <source>
        <dbReference type="Proteomes" id="UP000284824"/>
    </source>
</evidence>
<proteinExistence type="predicted"/>
<keyword evidence="1" id="KW-0732">Signal</keyword>
<protein>
    <submittedName>
        <fullName evidence="2">Uncharacterized protein</fullName>
    </submittedName>
</protein>
<dbReference type="Proteomes" id="UP000284824">
    <property type="component" value="Unassembled WGS sequence"/>
</dbReference>
<comment type="caution">
    <text evidence="2">The sequence shown here is derived from an EMBL/GenBank/DDBJ whole genome shotgun (WGS) entry which is preliminary data.</text>
</comment>
<evidence type="ECO:0000313" key="2">
    <source>
        <dbReference type="EMBL" id="RVX45652.1"/>
    </source>
</evidence>
<gene>
    <name evidence="2" type="ORF">EDD27_8465</name>
</gene>
<feature type="signal peptide" evidence="1">
    <location>
        <begin position="1"/>
        <end position="25"/>
    </location>
</feature>